<dbReference type="Pfam" id="PF12796">
    <property type="entry name" value="Ank_2"/>
    <property type="match status" value="1"/>
</dbReference>
<dbReference type="InterPro" id="IPR050776">
    <property type="entry name" value="Ank_Repeat/CDKN_Inhibitor"/>
</dbReference>
<protein>
    <submittedName>
        <fullName evidence="5">ANK_REP_REGION domain-containing protein</fullName>
    </submittedName>
</protein>
<dbReference type="Proteomes" id="UP000095280">
    <property type="component" value="Unplaced"/>
</dbReference>
<dbReference type="PROSITE" id="PS50088">
    <property type="entry name" value="ANK_REPEAT"/>
    <property type="match status" value="1"/>
</dbReference>
<dbReference type="WBParaSite" id="maker-uti_cns_0001717-snap-gene-0.6-mRNA-1">
    <property type="protein sequence ID" value="maker-uti_cns_0001717-snap-gene-0.6-mRNA-1"/>
    <property type="gene ID" value="maker-uti_cns_0001717-snap-gene-0.6"/>
</dbReference>
<evidence type="ECO:0000256" key="3">
    <source>
        <dbReference type="PROSITE-ProRule" id="PRU00023"/>
    </source>
</evidence>
<reference evidence="5" key="1">
    <citation type="submission" date="2016-11" db="UniProtKB">
        <authorList>
            <consortium name="WormBaseParasite"/>
        </authorList>
    </citation>
    <scope>IDENTIFICATION</scope>
</reference>
<organism evidence="4 5">
    <name type="scientific">Macrostomum lignano</name>
    <dbReference type="NCBI Taxonomy" id="282301"/>
    <lineage>
        <taxon>Eukaryota</taxon>
        <taxon>Metazoa</taxon>
        <taxon>Spiralia</taxon>
        <taxon>Lophotrochozoa</taxon>
        <taxon>Platyhelminthes</taxon>
        <taxon>Rhabditophora</taxon>
        <taxon>Macrostomorpha</taxon>
        <taxon>Macrostomida</taxon>
        <taxon>Macrostomidae</taxon>
        <taxon>Macrostomum</taxon>
    </lineage>
</organism>
<proteinExistence type="predicted"/>
<feature type="repeat" description="ANK" evidence="3">
    <location>
        <begin position="462"/>
        <end position="494"/>
    </location>
</feature>
<name>A0A1I8GFW2_9PLAT</name>
<dbReference type="InterPro" id="IPR002110">
    <property type="entry name" value="Ankyrin_rpt"/>
</dbReference>
<dbReference type="PANTHER" id="PTHR24201:SF15">
    <property type="entry name" value="ANKYRIN REPEAT DOMAIN-CONTAINING PROTEIN 66"/>
    <property type="match status" value="1"/>
</dbReference>
<keyword evidence="4" id="KW-1185">Reference proteome</keyword>
<dbReference type="AlphaFoldDB" id="A0A1I8GFW2"/>
<evidence type="ECO:0000313" key="4">
    <source>
        <dbReference type="Proteomes" id="UP000095280"/>
    </source>
</evidence>
<keyword evidence="2 3" id="KW-0040">ANK repeat</keyword>
<accession>A0A1I8GFW2</accession>
<evidence type="ECO:0000313" key="5">
    <source>
        <dbReference type="WBParaSite" id="maker-uti_cns_0001717-snap-gene-0.6-mRNA-1"/>
    </source>
</evidence>
<dbReference type="SUPFAM" id="SSF48403">
    <property type="entry name" value="Ankyrin repeat"/>
    <property type="match status" value="1"/>
</dbReference>
<keyword evidence="1" id="KW-0677">Repeat</keyword>
<dbReference type="PANTHER" id="PTHR24201">
    <property type="entry name" value="ANK_REP_REGION DOMAIN-CONTAINING PROTEIN"/>
    <property type="match status" value="1"/>
</dbReference>
<dbReference type="Gene3D" id="1.25.40.20">
    <property type="entry name" value="Ankyrin repeat-containing domain"/>
    <property type="match status" value="1"/>
</dbReference>
<dbReference type="InterPro" id="IPR036770">
    <property type="entry name" value="Ankyrin_rpt-contain_sf"/>
</dbReference>
<sequence>PTKKRNPITKESMDILNCVDIRQTVLKLCDILGSSQSKRNNISRPVEASPVLRLTTSNSQDAGCEITISSLEAHDSEDTTGSDQAPYAVVSSLHSVKVTFTGLPNLSERFSATFPPVLSDLCRLVSQLIKVTGVKQLRIQVDPSTAERILKSSVQPQLLDDVSIRHFLSSAFVFCHLLRVPGETRLESLLDLKAGDALVTIGDQPQCSMRVAVTSCLNGEDEAVNEELEHCIAESSKRSTPVYLCILFNEISTCEWYLKTRKEVECQRKRLPNHDVTRIRVESEFWPENPKCYQDTGALSAEQVLSEFSDDQFLRAAASKCEQLAQEHSFQLECFTVPCRNTAHMLQAAAKVALHHLAATGDASKLAQILEADPSVLQDPHESFPHRTALLCAAAASVTDFSQGSEAHAECFEILISRGADPQAADSRKHSVWHCAVLSNNIPLLNTLLANHRADINSADGSCMTPLLLAVEEENAPVAEMLLDNGANSQFTVKAGQSA</sequence>
<evidence type="ECO:0000256" key="1">
    <source>
        <dbReference type="ARBA" id="ARBA00022737"/>
    </source>
</evidence>
<dbReference type="SMART" id="SM00248">
    <property type="entry name" value="ANK"/>
    <property type="match status" value="5"/>
</dbReference>
<evidence type="ECO:0000256" key="2">
    <source>
        <dbReference type="ARBA" id="ARBA00023043"/>
    </source>
</evidence>